<dbReference type="PANTHER" id="PTHR37815:SF3">
    <property type="entry name" value="UPF0397 PROTEIN SPR0429"/>
    <property type="match status" value="1"/>
</dbReference>
<evidence type="ECO:0000313" key="5">
    <source>
        <dbReference type="Proteomes" id="UP001144612"/>
    </source>
</evidence>
<accession>A0ABT4D9F5</accession>
<proteinExistence type="predicted"/>
<dbReference type="RefSeq" id="WP_268061339.1">
    <property type="nucleotide sequence ID" value="NZ_JAPQFJ010000009.1"/>
</dbReference>
<dbReference type="InterPro" id="IPR009825">
    <property type="entry name" value="ECF_substrate-spec-like"/>
</dbReference>
<gene>
    <name evidence="4" type="ORF">OW729_09905</name>
</gene>
<keyword evidence="1 3" id="KW-0812">Transmembrane</keyword>
<keyword evidence="3" id="KW-0472">Membrane</keyword>
<organism evidence="4 5">
    <name type="scientific">Clostridium brassicae</name>
    <dbReference type="NCBI Taxonomy" id="2999072"/>
    <lineage>
        <taxon>Bacteria</taxon>
        <taxon>Bacillati</taxon>
        <taxon>Bacillota</taxon>
        <taxon>Clostridia</taxon>
        <taxon>Eubacteriales</taxon>
        <taxon>Clostridiaceae</taxon>
        <taxon>Clostridium</taxon>
    </lineage>
</organism>
<sequence length="191" mass="20478">MEGHSKNVTVGFKGTRGVIQIGIMAAITYVATFMFHIPSFMGVVHLGDCMVFLGAIVLGKKKGAISAAIGMSLFDILTGYTQWAPFTFIIKGLMAYIAASIAYRKSYKGENVWNNLLAFCIAGIFMIVAYYISGAVIARFLMVSTATLQQAFIIAIKDIPGNISQATAGIVIGLPLSISVKKALKRANLNL</sequence>
<keyword evidence="5" id="KW-1185">Reference proteome</keyword>
<comment type="caution">
    <text evidence="4">The sequence shown here is derived from an EMBL/GenBank/DDBJ whole genome shotgun (WGS) entry which is preliminary data.</text>
</comment>
<keyword evidence="2 3" id="KW-1133">Transmembrane helix</keyword>
<evidence type="ECO:0000256" key="2">
    <source>
        <dbReference type="ARBA" id="ARBA00022989"/>
    </source>
</evidence>
<reference evidence="4" key="1">
    <citation type="submission" date="2022-12" db="EMBL/GenBank/DDBJ databases">
        <title>Clostridium sp. nov., isolated from industrial wastewater.</title>
        <authorList>
            <person name="Jiayan W."/>
        </authorList>
    </citation>
    <scope>NUCLEOTIDE SEQUENCE</scope>
    <source>
        <strain evidence="4">ZC22-4</strain>
    </source>
</reference>
<evidence type="ECO:0000256" key="3">
    <source>
        <dbReference type="SAM" id="Phobius"/>
    </source>
</evidence>
<evidence type="ECO:0000313" key="4">
    <source>
        <dbReference type="EMBL" id="MCY6958917.1"/>
    </source>
</evidence>
<dbReference type="PANTHER" id="PTHR37815">
    <property type="entry name" value="UPF0397 PROTEIN BC_2624-RELATED"/>
    <property type="match status" value="1"/>
</dbReference>
<dbReference type="EMBL" id="JAPQFJ010000009">
    <property type="protein sequence ID" value="MCY6958917.1"/>
    <property type="molecule type" value="Genomic_DNA"/>
</dbReference>
<dbReference type="Gene3D" id="1.10.1760.20">
    <property type="match status" value="1"/>
</dbReference>
<protein>
    <submittedName>
        <fullName evidence="4">ECF transporter S component</fullName>
    </submittedName>
</protein>
<evidence type="ECO:0000256" key="1">
    <source>
        <dbReference type="ARBA" id="ARBA00022692"/>
    </source>
</evidence>
<dbReference type="Proteomes" id="UP001144612">
    <property type="component" value="Unassembled WGS sequence"/>
</dbReference>
<name>A0ABT4D9F5_9CLOT</name>
<feature type="transmembrane region" description="Helical" evidence="3">
    <location>
        <begin position="83"/>
        <end position="103"/>
    </location>
</feature>
<feature type="transmembrane region" description="Helical" evidence="3">
    <location>
        <begin position="115"/>
        <end position="142"/>
    </location>
</feature>
<feature type="transmembrane region" description="Helical" evidence="3">
    <location>
        <begin position="21"/>
        <end position="44"/>
    </location>
</feature>
<dbReference type="Pfam" id="PF07155">
    <property type="entry name" value="ECF-ribofla_trS"/>
    <property type="match status" value="1"/>
</dbReference>